<evidence type="ECO:0008006" key="4">
    <source>
        <dbReference type="Google" id="ProtNLM"/>
    </source>
</evidence>
<keyword evidence="3" id="KW-1185">Reference proteome</keyword>
<feature type="chain" id="PRO_5022827987" description="Secreted protein" evidence="1">
    <location>
        <begin position="40"/>
        <end position="304"/>
    </location>
</feature>
<organism evidence="2 3">
    <name type="scientific">Posidoniimonas polymericola</name>
    <dbReference type="NCBI Taxonomy" id="2528002"/>
    <lineage>
        <taxon>Bacteria</taxon>
        <taxon>Pseudomonadati</taxon>
        <taxon>Planctomycetota</taxon>
        <taxon>Planctomycetia</taxon>
        <taxon>Pirellulales</taxon>
        <taxon>Lacipirellulaceae</taxon>
        <taxon>Posidoniimonas</taxon>
    </lineage>
</organism>
<keyword evidence="1" id="KW-0732">Signal</keyword>
<dbReference type="AlphaFoldDB" id="A0A5C5YQ44"/>
<reference evidence="2 3" key="1">
    <citation type="submission" date="2019-02" db="EMBL/GenBank/DDBJ databases">
        <title>Deep-cultivation of Planctomycetes and their phenomic and genomic characterization uncovers novel biology.</title>
        <authorList>
            <person name="Wiegand S."/>
            <person name="Jogler M."/>
            <person name="Boedeker C."/>
            <person name="Pinto D."/>
            <person name="Vollmers J."/>
            <person name="Rivas-Marin E."/>
            <person name="Kohn T."/>
            <person name="Peeters S.H."/>
            <person name="Heuer A."/>
            <person name="Rast P."/>
            <person name="Oberbeckmann S."/>
            <person name="Bunk B."/>
            <person name="Jeske O."/>
            <person name="Meyerdierks A."/>
            <person name="Storesund J.E."/>
            <person name="Kallscheuer N."/>
            <person name="Luecker S."/>
            <person name="Lage O.M."/>
            <person name="Pohl T."/>
            <person name="Merkel B.J."/>
            <person name="Hornburger P."/>
            <person name="Mueller R.-W."/>
            <person name="Bruemmer F."/>
            <person name="Labrenz M."/>
            <person name="Spormann A.M."/>
            <person name="Op Den Camp H."/>
            <person name="Overmann J."/>
            <person name="Amann R."/>
            <person name="Jetten M.S.M."/>
            <person name="Mascher T."/>
            <person name="Medema M.H."/>
            <person name="Devos D.P."/>
            <person name="Kaster A.-K."/>
            <person name="Ovreas L."/>
            <person name="Rohde M."/>
            <person name="Galperin M.Y."/>
            <person name="Jogler C."/>
        </authorList>
    </citation>
    <scope>NUCLEOTIDE SEQUENCE [LARGE SCALE GENOMIC DNA]</scope>
    <source>
        <strain evidence="2 3">Pla123a</strain>
    </source>
</reference>
<name>A0A5C5YQ44_9BACT</name>
<proteinExistence type="predicted"/>
<gene>
    <name evidence="2" type="ORF">Pla123a_24910</name>
</gene>
<comment type="caution">
    <text evidence="2">The sequence shown here is derived from an EMBL/GenBank/DDBJ whole genome shotgun (WGS) entry which is preliminary data.</text>
</comment>
<evidence type="ECO:0000313" key="3">
    <source>
        <dbReference type="Proteomes" id="UP000318478"/>
    </source>
</evidence>
<evidence type="ECO:0000313" key="2">
    <source>
        <dbReference type="EMBL" id="TWT77061.1"/>
    </source>
</evidence>
<dbReference type="Proteomes" id="UP000318478">
    <property type="component" value="Unassembled WGS sequence"/>
</dbReference>
<evidence type="ECO:0000256" key="1">
    <source>
        <dbReference type="SAM" id="SignalP"/>
    </source>
</evidence>
<dbReference type="EMBL" id="SJPO01000005">
    <property type="protein sequence ID" value="TWT77061.1"/>
    <property type="molecule type" value="Genomic_DNA"/>
</dbReference>
<protein>
    <recommendedName>
        <fullName evidence="4">Secreted protein</fullName>
    </recommendedName>
</protein>
<sequence length="304" mass="33640" precursor="true">MALSVTHCAQRTVRIATPKAILLLLVAAALCAAAGSAHAEEYSAEATSSRSAREQALKEIPWAKLSRQDQRMTQYVVRKASLFRRSPTHAFDCDPEVFNFLSQHPEVVVNVWNLMGVSNLSLVRRPDDVFQAADQAGAEGALRVMHADYQPDCRNTVVVFADGRYQAGPMPDAIDAHCVLLLRSASRRETNGRTYVTARLDSFVRFENVGADLLAKTLKPLLVKSADHNFTETMKFVSTFSRTAEQRPDGLLNLTQRLDKVDEKTRLELADLCRQTAAKLASTLRSDEAVQLAKLQQPGEDASR</sequence>
<feature type="signal peptide" evidence="1">
    <location>
        <begin position="1"/>
        <end position="39"/>
    </location>
</feature>
<accession>A0A5C5YQ44</accession>